<dbReference type="Proteomes" id="UP000235672">
    <property type="component" value="Unassembled WGS sequence"/>
</dbReference>
<feature type="transmembrane region" description="Helical" evidence="2">
    <location>
        <begin position="451"/>
        <end position="472"/>
    </location>
</feature>
<feature type="chain" id="PRO_5014456068" evidence="3">
    <location>
        <begin position="20"/>
        <end position="501"/>
    </location>
</feature>
<keyword evidence="3" id="KW-0732">Signal</keyword>
<name>A0A2J6QB29_9HELO</name>
<keyword evidence="2" id="KW-1133">Transmembrane helix</keyword>
<dbReference type="EMBL" id="KZ613475">
    <property type="protein sequence ID" value="PMD23479.1"/>
    <property type="molecule type" value="Genomic_DNA"/>
</dbReference>
<accession>A0A2J6QB29</accession>
<dbReference type="OrthoDB" id="4767222at2759"/>
<proteinExistence type="predicted"/>
<keyword evidence="2" id="KW-0472">Membrane</keyword>
<sequence>MVHVPFMLLGLSVASSTTAYRPYAYERSAKITLFDTSNIADASDPASFECDTARPSTDISLAINTCLWSWGDFPLVNFKVNSQPKCANGAEPVTYFYPTTSCTGNPSFRSDQVTNQDYHNIYNKCLFFDSPTEWSMIFRCDKLESQAVASGNYIQAIPPNFDRNKIPVTTKASCGVVTPHSSFDCTIWKPKEPTFLPADTCLTLEGNEGRSVFINKPAICADGLAAIFESFTVRDCKSISEDDESMDVYGDDLDKACHRSYSSHVRSMRFRCDDKEQEMYEDLHPYEHEQVERLVLQEAPKSAPKEEELILHVDPNSDKQRKPIPTSAIGTQSTKNQGGKIQPYYLTDCETDQRVEKTSVKTVDTCVWTFMYKSMEIKSPAVCSNGTQALFATYRRPGCKPEDLKYLGELPEEFDDSCADISKIDSFAFICEGLPESEIGNKGSVGGFLKFVGIMLLIVVLMIALSILSCCLKGAAMMRQANELWGKIMDAFRGKEGAIQL</sequence>
<evidence type="ECO:0000256" key="2">
    <source>
        <dbReference type="SAM" id="Phobius"/>
    </source>
</evidence>
<keyword evidence="2" id="KW-0812">Transmembrane</keyword>
<keyword evidence="5" id="KW-1185">Reference proteome</keyword>
<reference evidence="4 5" key="1">
    <citation type="submission" date="2016-05" db="EMBL/GenBank/DDBJ databases">
        <title>A degradative enzymes factory behind the ericoid mycorrhizal symbiosis.</title>
        <authorList>
            <consortium name="DOE Joint Genome Institute"/>
            <person name="Martino E."/>
            <person name="Morin E."/>
            <person name="Grelet G."/>
            <person name="Kuo A."/>
            <person name="Kohler A."/>
            <person name="Daghino S."/>
            <person name="Barry K."/>
            <person name="Choi C."/>
            <person name="Cichocki N."/>
            <person name="Clum A."/>
            <person name="Copeland A."/>
            <person name="Hainaut M."/>
            <person name="Haridas S."/>
            <person name="Labutti K."/>
            <person name="Lindquist E."/>
            <person name="Lipzen A."/>
            <person name="Khouja H.-R."/>
            <person name="Murat C."/>
            <person name="Ohm R."/>
            <person name="Olson A."/>
            <person name="Spatafora J."/>
            <person name="Veneault-Fourrey C."/>
            <person name="Henrissat B."/>
            <person name="Grigoriev I."/>
            <person name="Martin F."/>
            <person name="Perotto S."/>
        </authorList>
    </citation>
    <scope>NUCLEOTIDE SEQUENCE [LARGE SCALE GENOMIC DNA]</scope>
    <source>
        <strain evidence="4 5">UAMH 7357</strain>
    </source>
</reference>
<evidence type="ECO:0000313" key="5">
    <source>
        <dbReference type="Proteomes" id="UP000235672"/>
    </source>
</evidence>
<evidence type="ECO:0000256" key="1">
    <source>
        <dbReference type="SAM" id="MobiDB-lite"/>
    </source>
</evidence>
<feature type="region of interest" description="Disordered" evidence="1">
    <location>
        <begin position="316"/>
        <end position="336"/>
    </location>
</feature>
<protein>
    <submittedName>
        <fullName evidence="4">Uncharacterized protein</fullName>
    </submittedName>
</protein>
<organism evidence="4 5">
    <name type="scientific">Hyaloscypha hepaticicola</name>
    <dbReference type="NCBI Taxonomy" id="2082293"/>
    <lineage>
        <taxon>Eukaryota</taxon>
        <taxon>Fungi</taxon>
        <taxon>Dikarya</taxon>
        <taxon>Ascomycota</taxon>
        <taxon>Pezizomycotina</taxon>
        <taxon>Leotiomycetes</taxon>
        <taxon>Helotiales</taxon>
        <taxon>Hyaloscyphaceae</taxon>
        <taxon>Hyaloscypha</taxon>
    </lineage>
</organism>
<evidence type="ECO:0000313" key="4">
    <source>
        <dbReference type="EMBL" id="PMD23479.1"/>
    </source>
</evidence>
<feature type="signal peptide" evidence="3">
    <location>
        <begin position="1"/>
        <end position="19"/>
    </location>
</feature>
<gene>
    <name evidence="4" type="ORF">NA56DRAFT_687752</name>
</gene>
<evidence type="ECO:0000256" key="3">
    <source>
        <dbReference type="SAM" id="SignalP"/>
    </source>
</evidence>
<dbReference type="AlphaFoldDB" id="A0A2J6QB29"/>